<dbReference type="GO" id="GO:0016787">
    <property type="term" value="F:hydrolase activity"/>
    <property type="evidence" value="ECO:0007669"/>
    <property type="project" value="UniProtKB-KW"/>
</dbReference>
<sequence>MSVEVIQLPRGGTVLKTPAGLLQVGATPETIKDSMKLLGEVPDSFVLPNKLFSAERGVSLADIEFPAYYNYFLKNRPIKVIGQSHQIETILGVLKEAVLGPDAVQVAREFPYGTNRDLIPDLRAEMEFLRAKDPSGRRRMELSDIAVGIPWGPSNRVPLGGMALERTAKGMVRVVEGATVLAEVPLDVTFGPPRAFPQRQKPFEPPLFGVTVIGSGSGFDPKEMTSGFILWVNRRGVLVDPPVDSTLWLKAMDINPRLIDDCILTHCHADHDSGILQKLLEEKKINLYTTETIMESFLRKYRSLTGLSQKTFMGLFHFHPVTLGVPIRIHGGEFRFFYTLHSVPTIGLEVYFQGKSFVYSSDSLYDPPTVRRLHEMGIINRYRMIELINFPWHHTVIFHEAGMPPLHTPIKNLADLPDAVQERLYLIHVSEKAIPPNSRMRKAPDGPDETIVIPVNPPPSNEALEYLDVLNHIDLFSGLPIEKAREFLTLVKVERFAPGDVFIRRGTIGDRFYMIVNGRANVVREGQLIKTYTNNDYIGETSMILNAPRNADVIAESDLKVLVMEKYDFLYFIRGTEIARQMKIIAENREYNTWALFDDTPLLKGLSPTQRTQLQGIMTRLELPAGKTLVREGADRECFHLVDAGTIAVTRRGRTLGQATRGSLIAKIYANPVRGRHRFTLTTTSAVVVYTIDVFEFYRFLERNPGVFLLLREARVRQQIVWAP</sequence>
<keyword evidence="3" id="KW-0963">Cytoplasm</keyword>
<feature type="domain" description="Cyclic nucleotide-binding" evidence="9">
    <location>
        <begin position="475"/>
        <end position="573"/>
    </location>
</feature>
<dbReference type="FunFam" id="3.60.15.10:FF:000029">
    <property type="entry name" value="Cyclic nucleotide-binding domain protein"/>
    <property type="match status" value="1"/>
</dbReference>
<dbReference type="GO" id="GO:0005952">
    <property type="term" value="C:cAMP-dependent protein kinase complex"/>
    <property type="evidence" value="ECO:0007669"/>
    <property type="project" value="InterPro"/>
</dbReference>
<gene>
    <name evidence="10" type="ORF">OZSIB_1166</name>
</gene>
<dbReference type="PANTHER" id="PTHR11635:SF152">
    <property type="entry name" value="CAMP-DEPENDENT PROTEIN KINASE TYPE I REGULATORY SUBUNIT-RELATED"/>
    <property type="match status" value="1"/>
</dbReference>
<dbReference type="InterPro" id="IPR036866">
    <property type="entry name" value="RibonucZ/Hydroxyglut_hydro"/>
</dbReference>
<dbReference type="SMART" id="SM00100">
    <property type="entry name" value="cNMP"/>
    <property type="match status" value="2"/>
</dbReference>
<dbReference type="PRINTS" id="PR00103">
    <property type="entry name" value="CAMPKINASE"/>
</dbReference>
<dbReference type="InterPro" id="IPR014710">
    <property type="entry name" value="RmlC-like_jellyroll"/>
</dbReference>
<dbReference type="Gene3D" id="3.60.15.10">
    <property type="entry name" value="Ribonuclease Z/Hydroxyacylglutathione hydrolase-like"/>
    <property type="match status" value="1"/>
</dbReference>
<reference evidence="10 11" key="1">
    <citation type="submission" date="2018-05" db="EMBL/GenBank/DDBJ databases">
        <title>A metagenomic window into the 2 km-deep terrestrial subsurface aquifer revealed taxonomically and functionally diverse microbial community comprising novel uncultured bacterial lineages.</title>
        <authorList>
            <person name="Kadnikov V.V."/>
            <person name="Mardanov A.V."/>
            <person name="Beletsky A.V."/>
            <person name="Banks D."/>
            <person name="Pimenov N.V."/>
            <person name="Frank Y.A."/>
            <person name="Karnachuk O.V."/>
            <person name="Ravin N.V."/>
        </authorList>
    </citation>
    <scope>NUCLEOTIDE SEQUENCE [LARGE SCALE GENOMIC DNA]</scope>
    <source>
        <strain evidence="10">BY5</strain>
    </source>
</reference>
<keyword evidence="5" id="KW-0677">Repeat</keyword>
<dbReference type="GO" id="GO:0004862">
    <property type="term" value="F:cAMP-dependent protein kinase inhibitor activity"/>
    <property type="evidence" value="ECO:0007669"/>
    <property type="project" value="TreeGrafter"/>
</dbReference>
<organism evidence="10 11">
    <name type="scientific">Candidatus Ozemobacter sibiricus</name>
    <dbReference type="NCBI Taxonomy" id="2268124"/>
    <lineage>
        <taxon>Bacteria</taxon>
        <taxon>Candidatus Ozemobacteria</taxon>
        <taxon>Candidatus Ozemobacterales</taxon>
        <taxon>Candidatus Ozemobacteraceae</taxon>
        <taxon>Candidatus Ozemobacter</taxon>
    </lineage>
</organism>
<evidence type="ECO:0000256" key="6">
    <source>
        <dbReference type="ARBA" id="ARBA00022741"/>
    </source>
</evidence>
<dbReference type="SUPFAM" id="SSF51206">
    <property type="entry name" value="cAMP-binding domain-like"/>
    <property type="match status" value="2"/>
</dbReference>
<dbReference type="GO" id="GO:0046872">
    <property type="term" value="F:metal ion binding"/>
    <property type="evidence" value="ECO:0007669"/>
    <property type="project" value="UniProtKB-KW"/>
</dbReference>
<evidence type="ECO:0000313" key="10">
    <source>
        <dbReference type="EMBL" id="RCK78639.1"/>
    </source>
</evidence>
<evidence type="ECO:0000256" key="2">
    <source>
        <dbReference type="ARBA" id="ARBA00004496"/>
    </source>
</evidence>
<keyword evidence="7" id="KW-0378">Hydrolase</keyword>
<dbReference type="Pfam" id="PF23023">
    <property type="entry name" value="Anti-Pycsar_Apyc1"/>
    <property type="match status" value="1"/>
</dbReference>
<dbReference type="GO" id="GO:0034236">
    <property type="term" value="F:protein kinase A catalytic subunit binding"/>
    <property type="evidence" value="ECO:0007669"/>
    <property type="project" value="TreeGrafter"/>
</dbReference>
<keyword evidence="4" id="KW-0479">Metal-binding</keyword>
<keyword evidence="6" id="KW-0547">Nucleotide-binding</keyword>
<dbReference type="InterPro" id="IPR001279">
    <property type="entry name" value="Metallo-B-lactamas"/>
</dbReference>
<comment type="caution">
    <text evidence="10">The sequence shown here is derived from an EMBL/GenBank/DDBJ whole genome shotgun (WGS) entry which is preliminary data.</text>
</comment>
<dbReference type="Pfam" id="PF00027">
    <property type="entry name" value="cNMP_binding"/>
    <property type="match status" value="1"/>
</dbReference>
<dbReference type="PANTHER" id="PTHR11635">
    <property type="entry name" value="CAMP-DEPENDENT PROTEIN KINASE REGULATORY CHAIN"/>
    <property type="match status" value="1"/>
</dbReference>
<dbReference type="SUPFAM" id="SSF56281">
    <property type="entry name" value="Metallo-hydrolase/oxidoreductase"/>
    <property type="match status" value="1"/>
</dbReference>
<dbReference type="GO" id="GO:0030552">
    <property type="term" value="F:cAMP binding"/>
    <property type="evidence" value="ECO:0007669"/>
    <property type="project" value="TreeGrafter"/>
</dbReference>
<keyword evidence="8" id="KW-0460">Magnesium</keyword>
<dbReference type="PROSITE" id="PS50042">
    <property type="entry name" value="CNMP_BINDING_3"/>
    <property type="match status" value="2"/>
</dbReference>
<comment type="subcellular location">
    <subcellularLocation>
        <location evidence="2">Cytoplasm</location>
    </subcellularLocation>
</comment>
<evidence type="ECO:0000256" key="1">
    <source>
        <dbReference type="ARBA" id="ARBA00001946"/>
    </source>
</evidence>
<dbReference type="Proteomes" id="UP000252355">
    <property type="component" value="Unassembled WGS sequence"/>
</dbReference>
<feature type="domain" description="Cyclic nucleotide-binding" evidence="9">
    <location>
        <begin position="602"/>
        <end position="701"/>
    </location>
</feature>
<dbReference type="CDD" id="cd00038">
    <property type="entry name" value="CAP_ED"/>
    <property type="match status" value="2"/>
</dbReference>
<dbReference type="CDD" id="cd07738">
    <property type="entry name" value="DdPDE5-like_MBL-fold"/>
    <property type="match status" value="1"/>
</dbReference>
<comment type="cofactor">
    <cofactor evidence="1">
        <name>Mg(2+)</name>
        <dbReference type="ChEBI" id="CHEBI:18420"/>
    </cofactor>
</comment>
<dbReference type="InterPro" id="IPR000595">
    <property type="entry name" value="cNMP-bd_dom"/>
</dbReference>
<evidence type="ECO:0000256" key="4">
    <source>
        <dbReference type="ARBA" id="ARBA00022723"/>
    </source>
</evidence>
<dbReference type="GO" id="GO:0005829">
    <property type="term" value="C:cytosol"/>
    <property type="evidence" value="ECO:0007669"/>
    <property type="project" value="TreeGrafter"/>
</dbReference>
<evidence type="ECO:0000259" key="9">
    <source>
        <dbReference type="PROSITE" id="PS50042"/>
    </source>
</evidence>
<dbReference type="Gene3D" id="2.60.120.10">
    <property type="entry name" value="Jelly Rolls"/>
    <property type="match status" value="2"/>
</dbReference>
<proteinExistence type="predicted"/>
<dbReference type="AlphaFoldDB" id="A0A367ZLK4"/>
<evidence type="ECO:0000256" key="3">
    <source>
        <dbReference type="ARBA" id="ARBA00022490"/>
    </source>
</evidence>
<dbReference type="InterPro" id="IPR050503">
    <property type="entry name" value="cAMP-dep_PK_reg_su-like"/>
</dbReference>
<evidence type="ECO:0000256" key="8">
    <source>
        <dbReference type="ARBA" id="ARBA00022842"/>
    </source>
</evidence>
<accession>A0A367ZLK4</accession>
<name>A0A367ZLK4_9BACT</name>
<dbReference type="SMART" id="SM00849">
    <property type="entry name" value="Lactamase_B"/>
    <property type="match status" value="1"/>
</dbReference>
<evidence type="ECO:0000313" key="11">
    <source>
        <dbReference type="Proteomes" id="UP000252355"/>
    </source>
</evidence>
<evidence type="ECO:0000256" key="5">
    <source>
        <dbReference type="ARBA" id="ARBA00022737"/>
    </source>
</evidence>
<evidence type="ECO:0000256" key="7">
    <source>
        <dbReference type="ARBA" id="ARBA00022801"/>
    </source>
</evidence>
<dbReference type="EMBL" id="QOQW01000020">
    <property type="protein sequence ID" value="RCK78639.1"/>
    <property type="molecule type" value="Genomic_DNA"/>
</dbReference>
<protein>
    <submittedName>
        <fullName evidence="10">Cyclic nucleotide-binding protein</fullName>
    </submittedName>
</protein>
<dbReference type="InterPro" id="IPR018490">
    <property type="entry name" value="cNMP-bd_dom_sf"/>
</dbReference>